<organism evidence="2 3">
    <name type="scientific">Tuber magnatum</name>
    <name type="common">white Piedmont truffle</name>
    <dbReference type="NCBI Taxonomy" id="42249"/>
    <lineage>
        <taxon>Eukaryota</taxon>
        <taxon>Fungi</taxon>
        <taxon>Dikarya</taxon>
        <taxon>Ascomycota</taxon>
        <taxon>Pezizomycotina</taxon>
        <taxon>Pezizomycetes</taxon>
        <taxon>Pezizales</taxon>
        <taxon>Tuberaceae</taxon>
        <taxon>Tuber</taxon>
    </lineage>
</organism>
<reference evidence="2 3" key="1">
    <citation type="submission" date="2018-03" db="EMBL/GenBank/DDBJ databases">
        <title>Genomes of Pezizomycetes fungi and the evolution of truffles.</title>
        <authorList>
            <person name="Murat C."/>
            <person name="Payen T."/>
            <person name="Noel B."/>
            <person name="Kuo A."/>
            <person name="Martin F.M."/>
        </authorList>
    </citation>
    <scope>NUCLEOTIDE SEQUENCE [LARGE SCALE GENOMIC DNA]</scope>
    <source>
        <strain evidence="2">091103-1</strain>
    </source>
</reference>
<comment type="caution">
    <text evidence="2">The sequence shown here is derived from an EMBL/GenBank/DDBJ whole genome shotgun (WGS) entry which is preliminary data.</text>
</comment>
<keyword evidence="3" id="KW-1185">Reference proteome</keyword>
<name>A0A317SQJ5_9PEZI</name>
<evidence type="ECO:0000313" key="2">
    <source>
        <dbReference type="EMBL" id="PWW76030.1"/>
    </source>
</evidence>
<protein>
    <submittedName>
        <fullName evidence="2">Uncharacterized protein</fullName>
    </submittedName>
</protein>
<accession>A0A317SQJ5</accession>
<dbReference type="EMBL" id="PYWC01000039">
    <property type="protein sequence ID" value="PWW76030.1"/>
    <property type="molecule type" value="Genomic_DNA"/>
</dbReference>
<evidence type="ECO:0000256" key="1">
    <source>
        <dbReference type="SAM" id="MobiDB-lite"/>
    </source>
</evidence>
<gene>
    <name evidence="2" type="ORF">C7212DRAFT_363905</name>
</gene>
<proteinExistence type="predicted"/>
<evidence type="ECO:0000313" key="3">
    <source>
        <dbReference type="Proteomes" id="UP000246991"/>
    </source>
</evidence>
<dbReference type="AlphaFoldDB" id="A0A317SQJ5"/>
<dbReference type="Proteomes" id="UP000246991">
    <property type="component" value="Unassembled WGS sequence"/>
</dbReference>
<feature type="region of interest" description="Disordered" evidence="1">
    <location>
        <begin position="24"/>
        <end position="48"/>
    </location>
</feature>
<sequence length="217" mass="24055">MESVMWFGAISESESNRLNYKFPTGKPKCDSAPSTQKPKMALDKPPYYRPSTSNKGVYPTLLDFATPIYFLTLRSNIITLPTTLRRTITKKPSPLDSWMAAPTLSNSCSSGHPPLSFSSPSVPPPFWILQDLRIHDGLRPSYFLSPLSPDRASDYHYDTSAMSSRSVSNPGTRLGLHPLLLQPCNDILYPPSSNLPLPAGSSHEQMSPILFPAFVKR</sequence>